<keyword evidence="7" id="KW-0690">Ribosome biogenesis</keyword>
<evidence type="ECO:0000256" key="2">
    <source>
        <dbReference type="ARBA" id="ARBA00022722"/>
    </source>
</evidence>
<evidence type="ECO:0000256" key="7">
    <source>
        <dbReference type="HAMAP-Rule" id="MF_00009"/>
    </source>
</evidence>
<dbReference type="PANTHER" id="PTHR46986:SF1">
    <property type="entry name" value="ENDORIBONUCLEASE YBEY, CHLOROPLASTIC"/>
    <property type="match status" value="1"/>
</dbReference>
<organism evidence="8 9">
    <name type="scientific">Mesorhizobium liriopis</name>
    <dbReference type="NCBI Taxonomy" id="2953882"/>
    <lineage>
        <taxon>Bacteria</taxon>
        <taxon>Pseudomonadati</taxon>
        <taxon>Pseudomonadota</taxon>
        <taxon>Alphaproteobacteria</taxon>
        <taxon>Hyphomicrobiales</taxon>
        <taxon>Phyllobacteriaceae</taxon>
        <taxon>Mesorhizobium</taxon>
    </lineage>
</organism>
<comment type="function">
    <text evidence="7">Single strand-specific metallo-endoribonuclease involved in late-stage 70S ribosome quality control and in maturation of the 3' terminus of the 16S rRNA.</text>
</comment>
<feature type="binding site" evidence="7">
    <location>
        <position position="135"/>
    </location>
    <ligand>
        <name>Zn(2+)</name>
        <dbReference type="ChEBI" id="CHEBI:29105"/>
        <note>catalytic</note>
    </ligand>
</feature>
<protein>
    <recommendedName>
        <fullName evidence="7">Endoribonuclease YbeY</fullName>
        <ecNumber evidence="7">3.1.-.-</ecNumber>
    </recommendedName>
</protein>
<keyword evidence="5 7" id="KW-0378">Hydrolase</keyword>
<dbReference type="PANTHER" id="PTHR46986">
    <property type="entry name" value="ENDORIBONUCLEASE YBEY, CHLOROPLASTIC"/>
    <property type="match status" value="1"/>
</dbReference>
<evidence type="ECO:0000256" key="5">
    <source>
        <dbReference type="ARBA" id="ARBA00022801"/>
    </source>
</evidence>
<keyword evidence="7" id="KW-0698">rRNA processing</keyword>
<name>A0ABT1C9P9_9HYPH</name>
<keyword evidence="6 7" id="KW-0862">Zinc</keyword>
<reference evidence="8 9" key="1">
    <citation type="submission" date="2022-06" db="EMBL/GenBank/DDBJ databases">
        <title>Mesorhizobium sp. strain RP14 Genome sequencing and assembly.</title>
        <authorList>
            <person name="Kim I."/>
        </authorList>
    </citation>
    <scope>NUCLEOTIDE SEQUENCE [LARGE SCALE GENOMIC DNA]</scope>
    <source>
        <strain evidence="9">RP14(2022)</strain>
    </source>
</reference>
<evidence type="ECO:0000256" key="3">
    <source>
        <dbReference type="ARBA" id="ARBA00022723"/>
    </source>
</evidence>
<keyword evidence="7" id="KW-0963">Cytoplasm</keyword>
<dbReference type="Gene3D" id="3.40.390.30">
    <property type="entry name" value="Metalloproteases ('zincins'), catalytic domain"/>
    <property type="match status" value="1"/>
</dbReference>
<gene>
    <name evidence="7 8" type="primary">ybeY</name>
    <name evidence="8" type="ORF">NGM99_16585</name>
</gene>
<dbReference type="EC" id="3.1.-.-" evidence="7"/>
<comment type="caution">
    <text evidence="8">The sequence shown here is derived from an EMBL/GenBank/DDBJ whole genome shotgun (WGS) entry which is preliminary data.</text>
</comment>
<dbReference type="RefSeq" id="WP_252820954.1">
    <property type="nucleotide sequence ID" value="NZ_JAMXQS010000008.1"/>
</dbReference>
<keyword evidence="9" id="KW-1185">Reference proteome</keyword>
<comment type="similarity">
    <text evidence="1 7">Belongs to the endoribonuclease YbeY family.</text>
</comment>
<comment type="cofactor">
    <cofactor evidence="7">
        <name>Zn(2+)</name>
        <dbReference type="ChEBI" id="CHEBI:29105"/>
    </cofactor>
    <text evidence="7">Binds 1 zinc ion.</text>
</comment>
<feature type="binding site" evidence="7">
    <location>
        <position position="131"/>
    </location>
    <ligand>
        <name>Zn(2+)</name>
        <dbReference type="ChEBI" id="CHEBI:29105"/>
        <note>catalytic</note>
    </ligand>
</feature>
<evidence type="ECO:0000313" key="9">
    <source>
        <dbReference type="Proteomes" id="UP001205906"/>
    </source>
</evidence>
<dbReference type="InterPro" id="IPR023091">
    <property type="entry name" value="MetalPrtase_cat_dom_sf_prd"/>
</dbReference>
<accession>A0ABT1C9P9</accession>
<dbReference type="Proteomes" id="UP001205906">
    <property type="component" value="Unassembled WGS sequence"/>
</dbReference>
<dbReference type="EMBL" id="JAMXQS010000008">
    <property type="protein sequence ID" value="MCO6051403.1"/>
    <property type="molecule type" value="Genomic_DNA"/>
</dbReference>
<feature type="binding site" evidence="7">
    <location>
        <position position="141"/>
    </location>
    <ligand>
        <name>Zn(2+)</name>
        <dbReference type="ChEBI" id="CHEBI:29105"/>
        <note>catalytic</note>
    </ligand>
</feature>
<proteinExistence type="inferred from homology"/>
<keyword evidence="2 7" id="KW-0540">Nuclease</keyword>
<evidence type="ECO:0000256" key="4">
    <source>
        <dbReference type="ARBA" id="ARBA00022759"/>
    </source>
</evidence>
<comment type="subcellular location">
    <subcellularLocation>
        <location evidence="7">Cytoplasm</location>
    </subcellularLocation>
</comment>
<evidence type="ECO:0000256" key="1">
    <source>
        <dbReference type="ARBA" id="ARBA00010875"/>
    </source>
</evidence>
<keyword evidence="4 7" id="KW-0255">Endonuclease</keyword>
<dbReference type="SUPFAM" id="SSF55486">
    <property type="entry name" value="Metalloproteases ('zincins'), catalytic domain"/>
    <property type="match status" value="1"/>
</dbReference>
<dbReference type="HAMAP" id="MF_00009">
    <property type="entry name" value="Endoribonucl_YbeY"/>
    <property type="match status" value="1"/>
</dbReference>
<sequence length="185" mass="20136">MGEPAISQPHPAPLSVEASVEAGAWPDEDRLTAIASAAVEAVLSELDEAFPPETELSLVFTDDAAIRVLNRDWRDKDKPTNVLSFPGPEPLPGVEMPASLGDIVLAFETVAREAEAESKSFEHHLTHLIVHGFLHLLGFDHEDEAEAEEMEATERRVLARLGIADPYADISINNGEALPGQRTER</sequence>
<dbReference type="PROSITE" id="PS01306">
    <property type="entry name" value="UPF0054"/>
    <property type="match status" value="1"/>
</dbReference>
<dbReference type="NCBIfam" id="TIGR00043">
    <property type="entry name" value="rRNA maturation RNase YbeY"/>
    <property type="match status" value="1"/>
</dbReference>
<evidence type="ECO:0000256" key="6">
    <source>
        <dbReference type="ARBA" id="ARBA00022833"/>
    </source>
</evidence>
<dbReference type="InterPro" id="IPR020549">
    <property type="entry name" value="YbeY_CS"/>
</dbReference>
<keyword evidence="3 7" id="KW-0479">Metal-binding</keyword>
<dbReference type="InterPro" id="IPR002036">
    <property type="entry name" value="YbeY"/>
</dbReference>
<dbReference type="Pfam" id="PF02130">
    <property type="entry name" value="YbeY"/>
    <property type="match status" value="1"/>
</dbReference>
<evidence type="ECO:0000313" key="8">
    <source>
        <dbReference type="EMBL" id="MCO6051403.1"/>
    </source>
</evidence>